<evidence type="ECO:0000259" key="1">
    <source>
        <dbReference type="PROSITE" id="PS50995"/>
    </source>
</evidence>
<dbReference type="RefSeq" id="WP_176921589.1">
    <property type="nucleotide sequence ID" value="NZ_FNBE01000024.1"/>
</dbReference>
<name>A0A1G8D0X7_PSEOR</name>
<dbReference type="PROSITE" id="PS50995">
    <property type="entry name" value="HTH_MARR_2"/>
    <property type="match status" value="1"/>
</dbReference>
<dbReference type="SUPFAM" id="SSF46785">
    <property type="entry name" value="Winged helix' DNA-binding domain"/>
    <property type="match status" value="1"/>
</dbReference>
<evidence type="ECO:0000313" key="2">
    <source>
        <dbReference type="EMBL" id="SDH51468.1"/>
    </source>
</evidence>
<organism evidence="2 3">
    <name type="scientific">Pseudonocardia oroxyli</name>
    <dbReference type="NCBI Taxonomy" id="366584"/>
    <lineage>
        <taxon>Bacteria</taxon>
        <taxon>Bacillati</taxon>
        <taxon>Actinomycetota</taxon>
        <taxon>Actinomycetes</taxon>
        <taxon>Pseudonocardiales</taxon>
        <taxon>Pseudonocardiaceae</taxon>
        <taxon>Pseudonocardia</taxon>
    </lineage>
</organism>
<dbReference type="Proteomes" id="UP000198967">
    <property type="component" value="Unassembled WGS sequence"/>
</dbReference>
<dbReference type="InterPro" id="IPR036390">
    <property type="entry name" value="WH_DNA-bd_sf"/>
</dbReference>
<dbReference type="Gene3D" id="1.10.10.10">
    <property type="entry name" value="Winged helix-like DNA-binding domain superfamily/Winged helix DNA-binding domain"/>
    <property type="match status" value="1"/>
</dbReference>
<keyword evidence="3" id="KW-1185">Reference proteome</keyword>
<dbReference type="STRING" id="366584.SAMN05216377_12426"/>
<dbReference type="EMBL" id="FNBE01000024">
    <property type="protein sequence ID" value="SDH51468.1"/>
    <property type="molecule type" value="Genomic_DNA"/>
</dbReference>
<dbReference type="Pfam" id="PF01047">
    <property type="entry name" value="MarR"/>
    <property type="match status" value="1"/>
</dbReference>
<gene>
    <name evidence="2" type="ORF">SAMN05216377_12426</name>
</gene>
<accession>A0A1G8D0X7</accession>
<dbReference type="InterPro" id="IPR052526">
    <property type="entry name" value="HTH-type_Bedaq_tolerance"/>
</dbReference>
<evidence type="ECO:0000313" key="3">
    <source>
        <dbReference type="Proteomes" id="UP000198967"/>
    </source>
</evidence>
<reference evidence="2 3" key="1">
    <citation type="submission" date="2016-10" db="EMBL/GenBank/DDBJ databases">
        <authorList>
            <person name="de Groot N.N."/>
        </authorList>
    </citation>
    <scope>NUCLEOTIDE SEQUENCE [LARGE SCALE GENOMIC DNA]</scope>
    <source>
        <strain evidence="2 3">CGMCC 4.3143</strain>
    </source>
</reference>
<dbReference type="InterPro" id="IPR000835">
    <property type="entry name" value="HTH_MarR-typ"/>
</dbReference>
<dbReference type="PANTHER" id="PTHR39515:SF2">
    <property type="entry name" value="HTH-TYPE TRANSCRIPTIONAL REGULATOR RV0880"/>
    <property type="match status" value="1"/>
</dbReference>
<dbReference type="SMART" id="SM00347">
    <property type="entry name" value="HTH_MARR"/>
    <property type="match status" value="1"/>
</dbReference>
<dbReference type="PANTHER" id="PTHR39515">
    <property type="entry name" value="CONSERVED PROTEIN"/>
    <property type="match status" value="1"/>
</dbReference>
<protein>
    <submittedName>
        <fullName evidence="2">Transcriptional regulator, MarR family</fullName>
    </submittedName>
</protein>
<feature type="domain" description="HTH marR-type" evidence="1">
    <location>
        <begin position="20"/>
        <end position="159"/>
    </location>
</feature>
<sequence>MSADPDPDLDRELISLVVERNPATLTTEQVAAASRIPLTMIGSRLRETTGPAALTAPQSLVLSQLTAVESLPITDLANADGRAVSTMTEIVGRLSRAGLVRKHNGTEDRRQVLVSITEEGRRALAESRILRNEWLTRRITELGEHERVALAAALPALWRIAGADPEIWPRVPPRSDRVRRTRRSTQAD</sequence>
<dbReference type="GO" id="GO:0003700">
    <property type="term" value="F:DNA-binding transcription factor activity"/>
    <property type="evidence" value="ECO:0007669"/>
    <property type="project" value="InterPro"/>
</dbReference>
<dbReference type="InterPro" id="IPR036388">
    <property type="entry name" value="WH-like_DNA-bd_sf"/>
</dbReference>
<proteinExistence type="predicted"/>
<dbReference type="AlphaFoldDB" id="A0A1G8D0X7"/>